<protein>
    <submittedName>
        <fullName evidence="1">Uncharacterized protein</fullName>
    </submittedName>
</protein>
<proteinExistence type="predicted"/>
<keyword evidence="2" id="KW-1185">Reference proteome</keyword>
<name>A0ACC3MKS3_9PEZI</name>
<reference evidence="1" key="1">
    <citation type="submission" date="2023-07" db="EMBL/GenBank/DDBJ databases">
        <title>Black Yeasts Isolated from many extreme environments.</title>
        <authorList>
            <person name="Coleine C."/>
            <person name="Stajich J.E."/>
            <person name="Selbmann L."/>
        </authorList>
    </citation>
    <scope>NUCLEOTIDE SEQUENCE</scope>
    <source>
        <strain evidence="1">CCFEE 5714</strain>
    </source>
</reference>
<dbReference type="Proteomes" id="UP001281147">
    <property type="component" value="Unassembled WGS sequence"/>
</dbReference>
<accession>A0ACC3MKS3</accession>
<sequence>MILIPFGIIAVTFLAVALSFQSEVTSDEGMMGAVSDFMPLGALGWSIVWCTVSLIVLHVRGSYQPGINMGMDFMAWATALVMGGFTFWWALAFDYTELNCGYETREQCRIAKALDWLELLGALFTLLIGYVAVALDPAVEFLANRV</sequence>
<organism evidence="1 2">
    <name type="scientific">Vermiconidia calcicola</name>
    <dbReference type="NCBI Taxonomy" id="1690605"/>
    <lineage>
        <taxon>Eukaryota</taxon>
        <taxon>Fungi</taxon>
        <taxon>Dikarya</taxon>
        <taxon>Ascomycota</taxon>
        <taxon>Pezizomycotina</taxon>
        <taxon>Dothideomycetes</taxon>
        <taxon>Dothideomycetidae</taxon>
        <taxon>Mycosphaerellales</taxon>
        <taxon>Extremaceae</taxon>
        <taxon>Vermiconidia</taxon>
    </lineage>
</organism>
<evidence type="ECO:0000313" key="2">
    <source>
        <dbReference type="Proteomes" id="UP001281147"/>
    </source>
</evidence>
<evidence type="ECO:0000313" key="1">
    <source>
        <dbReference type="EMBL" id="KAK3697007.1"/>
    </source>
</evidence>
<comment type="caution">
    <text evidence="1">The sequence shown here is derived from an EMBL/GenBank/DDBJ whole genome shotgun (WGS) entry which is preliminary data.</text>
</comment>
<dbReference type="EMBL" id="JAUTXU010000233">
    <property type="protein sequence ID" value="KAK3697007.1"/>
    <property type="molecule type" value="Genomic_DNA"/>
</dbReference>
<gene>
    <name evidence="1" type="ORF">LTR37_017714</name>
</gene>